<organism evidence="7 8">
    <name type="scientific">Flavimobilis rhizosphaerae</name>
    <dbReference type="NCBI Taxonomy" id="2775421"/>
    <lineage>
        <taxon>Bacteria</taxon>
        <taxon>Bacillati</taxon>
        <taxon>Actinomycetota</taxon>
        <taxon>Actinomycetes</taxon>
        <taxon>Micrococcales</taxon>
        <taxon>Jonesiaceae</taxon>
        <taxon>Flavimobilis</taxon>
    </lineage>
</organism>
<dbReference type="SUPFAM" id="SSF56219">
    <property type="entry name" value="DNase I-like"/>
    <property type="match status" value="1"/>
</dbReference>
<keyword evidence="5" id="KW-0460">Magnesium</keyword>
<evidence type="ECO:0000256" key="1">
    <source>
        <dbReference type="ARBA" id="ARBA00001946"/>
    </source>
</evidence>
<dbReference type="InterPro" id="IPR005135">
    <property type="entry name" value="Endo/exonuclease/phosphatase"/>
</dbReference>
<evidence type="ECO:0000259" key="6">
    <source>
        <dbReference type="Pfam" id="PF03372"/>
    </source>
</evidence>
<comment type="similarity">
    <text evidence="2">Belongs to the DNA repair enzymes AP/ExoA family.</text>
</comment>
<dbReference type="RefSeq" id="WP_192278574.1">
    <property type="nucleotide sequence ID" value="NZ_JACZDF010000002.1"/>
</dbReference>
<gene>
    <name evidence="7" type="ORF">IGS67_05360</name>
</gene>
<protein>
    <submittedName>
        <fullName evidence="7">Exodeoxyribonuclease III</fullName>
    </submittedName>
</protein>
<dbReference type="InterPro" id="IPR036691">
    <property type="entry name" value="Endo/exonu/phosph_ase_sf"/>
</dbReference>
<evidence type="ECO:0000256" key="4">
    <source>
        <dbReference type="ARBA" id="ARBA00022801"/>
    </source>
</evidence>
<dbReference type="PANTHER" id="PTHR43250">
    <property type="entry name" value="EXODEOXYRIBONUCLEASE III"/>
    <property type="match status" value="1"/>
</dbReference>
<accession>A0ABR9DRG6</accession>
<sequence length="284" mass="30785">MVGAGRPRPRPSVPAGGPVSIKVTTVNVNGIRAAYRKGMDAWLATEEPDVVLIQEVRAPDDIVRSLIGDGWHVVHQACTVKGRAGVAIASRLPLSAARIGLAEVEPDVDTGRWVEADVELPSGGTLTVVSTYIHSGTAGTPKMDEKYAHLEKVTARMRELASAGGFTVVAGDINIAHRNNDIKNWKGNLKSAGFLPEERAYLDVWFDELGFVDLGRRFAGDVPGPYTWWSNRGQAFDNDAGWRIDYHLTTPALADAARSIEVGRAASYDTRWSDHAPLTAVYDI</sequence>
<evidence type="ECO:0000256" key="2">
    <source>
        <dbReference type="ARBA" id="ARBA00007092"/>
    </source>
</evidence>
<dbReference type="PROSITE" id="PS51435">
    <property type="entry name" value="AP_NUCLEASE_F1_4"/>
    <property type="match status" value="1"/>
</dbReference>
<evidence type="ECO:0000256" key="3">
    <source>
        <dbReference type="ARBA" id="ARBA00022723"/>
    </source>
</evidence>
<evidence type="ECO:0000256" key="5">
    <source>
        <dbReference type="ARBA" id="ARBA00022842"/>
    </source>
</evidence>
<dbReference type="EMBL" id="JACZDF010000002">
    <property type="protein sequence ID" value="MBD9698922.1"/>
    <property type="molecule type" value="Genomic_DNA"/>
</dbReference>
<name>A0ABR9DRG6_9MICO</name>
<comment type="cofactor">
    <cofactor evidence="1">
        <name>Mg(2+)</name>
        <dbReference type="ChEBI" id="CHEBI:18420"/>
    </cofactor>
</comment>
<evidence type="ECO:0000313" key="8">
    <source>
        <dbReference type="Proteomes" id="UP000642107"/>
    </source>
</evidence>
<evidence type="ECO:0000313" key="7">
    <source>
        <dbReference type="EMBL" id="MBD9698922.1"/>
    </source>
</evidence>
<keyword evidence="3" id="KW-0479">Metal-binding</keyword>
<feature type="domain" description="Endonuclease/exonuclease/phosphatase" evidence="6">
    <location>
        <begin position="25"/>
        <end position="275"/>
    </location>
</feature>
<dbReference type="Gene3D" id="3.60.10.10">
    <property type="entry name" value="Endonuclease/exonuclease/phosphatase"/>
    <property type="match status" value="1"/>
</dbReference>
<reference evidence="7 8" key="1">
    <citation type="submission" date="2020-09" db="EMBL/GenBank/DDBJ databases">
        <title>Flavimobilis rhizosphaerae sp. nov., isolated from rhizosphere soil of Spartina alterniflora.</title>
        <authorList>
            <person name="Hanqin C."/>
        </authorList>
    </citation>
    <scope>NUCLEOTIDE SEQUENCE [LARGE SCALE GENOMIC DNA]</scope>
    <source>
        <strain evidence="7 8">GY 10621</strain>
    </source>
</reference>
<comment type="caution">
    <text evidence="7">The sequence shown here is derived from an EMBL/GenBank/DDBJ whole genome shotgun (WGS) entry which is preliminary data.</text>
</comment>
<dbReference type="NCBIfam" id="TIGR00633">
    <property type="entry name" value="xth"/>
    <property type="match status" value="1"/>
</dbReference>
<proteinExistence type="inferred from homology"/>
<dbReference type="Proteomes" id="UP000642107">
    <property type="component" value="Unassembled WGS sequence"/>
</dbReference>
<dbReference type="Pfam" id="PF03372">
    <property type="entry name" value="Exo_endo_phos"/>
    <property type="match status" value="1"/>
</dbReference>
<keyword evidence="4" id="KW-0378">Hydrolase</keyword>
<dbReference type="CDD" id="cd10281">
    <property type="entry name" value="Nape_like_AP-endo"/>
    <property type="match status" value="1"/>
</dbReference>
<dbReference type="PANTHER" id="PTHR43250:SF2">
    <property type="entry name" value="EXODEOXYRIBONUCLEASE III"/>
    <property type="match status" value="1"/>
</dbReference>
<dbReference type="InterPro" id="IPR004808">
    <property type="entry name" value="AP_endonuc_1"/>
</dbReference>
<keyword evidence="8" id="KW-1185">Reference proteome</keyword>
<dbReference type="InterPro" id="IPR037493">
    <property type="entry name" value="ExoIII-like"/>
</dbReference>